<dbReference type="GO" id="GO:0005829">
    <property type="term" value="C:cytosol"/>
    <property type="evidence" value="ECO:0007669"/>
    <property type="project" value="TreeGrafter"/>
</dbReference>
<evidence type="ECO:0000313" key="22">
    <source>
        <dbReference type="Ensembl" id="ENSLACP00000021344.1"/>
    </source>
</evidence>
<dbReference type="EMBL" id="AFYH01007224">
    <property type="status" value="NOT_ANNOTATED_CDS"/>
    <property type="molecule type" value="Genomic_DNA"/>
</dbReference>
<evidence type="ECO:0000256" key="8">
    <source>
        <dbReference type="ARBA" id="ARBA00022949"/>
    </source>
</evidence>
<dbReference type="STRING" id="7897.ENSLACP00000021344"/>
<dbReference type="SMART" id="SM00021">
    <property type="entry name" value="DAX"/>
    <property type="match status" value="1"/>
</dbReference>
<keyword evidence="5" id="KW-0597">Phosphoprotein</keyword>
<keyword evidence="11" id="KW-0206">Cytoskeleton</keyword>
<dbReference type="EMBL" id="AFYH01007221">
    <property type="status" value="NOT_ANNOTATED_CDS"/>
    <property type="molecule type" value="Genomic_DNA"/>
</dbReference>
<evidence type="ECO:0000256" key="14">
    <source>
        <dbReference type="ARBA" id="ARBA00068877"/>
    </source>
</evidence>
<dbReference type="PROSITE" id="PS50021">
    <property type="entry name" value="CH"/>
    <property type="match status" value="1"/>
</dbReference>
<keyword evidence="8" id="KW-0965">Cell junction</keyword>
<evidence type="ECO:0000313" key="23">
    <source>
        <dbReference type="Proteomes" id="UP000008672"/>
    </source>
</evidence>
<keyword evidence="4" id="KW-0963">Cytoplasm</keyword>
<keyword evidence="9 18" id="KW-0175">Coiled coil</keyword>
<dbReference type="EMBL" id="AFYH01007223">
    <property type="status" value="NOT_ANNOTATED_CDS"/>
    <property type="molecule type" value="Genomic_DNA"/>
</dbReference>
<dbReference type="InterPro" id="IPR015506">
    <property type="entry name" value="Dsh/Dvl-rel"/>
</dbReference>
<evidence type="ECO:0000256" key="11">
    <source>
        <dbReference type="ARBA" id="ARBA00023212"/>
    </source>
</evidence>
<dbReference type="Pfam" id="PF00307">
    <property type="entry name" value="CH"/>
    <property type="match status" value="1"/>
</dbReference>
<evidence type="ECO:0000256" key="2">
    <source>
        <dbReference type="ARBA" id="ARBA00004529"/>
    </source>
</evidence>
<dbReference type="GO" id="GO:0001725">
    <property type="term" value="C:stress fiber"/>
    <property type="evidence" value="ECO:0007669"/>
    <property type="project" value="UniProtKB-SubCell"/>
</dbReference>
<dbReference type="Gene3D" id="2.40.240.130">
    <property type="match status" value="1"/>
</dbReference>
<dbReference type="FunFam" id="2.40.240.130:FF:000003">
    <property type="entry name" value="Dixin isoform 1"/>
    <property type="match status" value="1"/>
</dbReference>
<accession>H3BHH3</accession>
<keyword evidence="7" id="KW-0832">Ubl conjugation</keyword>
<dbReference type="EMBL" id="AFYH01007216">
    <property type="status" value="NOT_ANNOTATED_CDS"/>
    <property type="molecule type" value="Genomic_DNA"/>
</dbReference>
<dbReference type="InterPro" id="IPR001715">
    <property type="entry name" value="CH_dom"/>
</dbReference>
<dbReference type="InterPro" id="IPR038207">
    <property type="entry name" value="DIX_dom_sf"/>
</dbReference>
<dbReference type="FunFam" id="1.10.418.10:FF:000054">
    <property type="entry name" value="Dixin isoform 1"/>
    <property type="match status" value="1"/>
</dbReference>
<dbReference type="Pfam" id="PF00778">
    <property type="entry name" value="DIX"/>
    <property type="match status" value="1"/>
</dbReference>
<reference evidence="22" key="3">
    <citation type="submission" date="2025-09" db="UniProtKB">
        <authorList>
            <consortium name="Ensembl"/>
        </authorList>
    </citation>
    <scope>IDENTIFICATION</scope>
</reference>
<dbReference type="EMBL" id="AFYH01007218">
    <property type="status" value="NOT_ANNOTATED_CDS"/>
    <property type="molecule type" value="Genomic_DNA"/>
</dbReference>
<comment type="similarity">
    <text evidence="13">Belongs to the DIXDC1 family.</text>
</comment>
<evidence type="ECO:0000256" key="4">
    <source>
        <dbReference type="ARBA" id="ARBA00022490"/>
    </source>
</evidence>
<dbReference type="Proteomes" id="UP000008672">
    <property type="component" value="Unassembled WGS sequence"/>
</dbReference>
<feature type="coiled-coil region" evidence="18">
    <location>
        <begin position="431"/>
        <end position="486"/>
    </location>
</feature>
<reference evidence="22" key="2">
    <citation type="submission" date="2025-08" db="UniProtKB">
        <authorList>
            <consortium name="Ensembl"/>
        </authorList>
    </citation>
    <scope>IDENTIFICATION</scope>
</reference>
<gene>
    <name evidence="22" type="primary">DIXDC1</name>
</gene>
<evidence type="ECO:0000256" key="12">
    <source>
        <dbReference type="ARBA" id="ARBA00058710"/>
    </source>
</evidence>
<evidence type="ECO:0000256" key="9">
    <source>
        <dbReference type="ARBA" id="ARBA00023054"/>
    </source>
</evidence>
<evidence type="ECO:0000256" key="16">
    <source>
        <dbReference type="ARBA" id="ARBA00079899"/>
    </source>
</evidence>
<dbReference type="PANTHER" id="PTHR10878">
    <property type="entry name" value="SEGMENT POLARITY PROTEIN DISHEVELLED"/>
    <property type="match status" value="1"/>
</dbReference>
<dbReference type="OMA" id="ISWVNSQ"/>
<dbReference type="InterPro" id="IPR001158">
    <property type="entry name" value="DIX"/>
</dbReference>
<evidence type="ECO:0000259" key="21">
    <source>
        <dbReference type="PROSITE" id="PS50841"/>
    </source>
</evidence>
<dbReference type="PROSITE" id="PS50841">
    <property type="entry name" value="DIX"/>
    <property type="match status" value="1"/>
</dbReference>
<dbReference type="InParanoid" id="H3BHH3"/>
<feature type="coiled-coil region" evidence="18">
    <location>
        <begin position="286"/>
        <end position="313"/>
    </location>
</feature>
<keyword evidence="10" id="KW-0009">Actin-binding</keyword>
<feature type="compositionally biased region" description="Low complexity" evidence="19">
    <location>
        <begin position="153"/>
        <end position="162"/>
    </location>
</feature>
<dbReference type="GO" id="GO:0060070">
    <property type="term" value="P:canonical Wnt signaling pathway"/>
    <property type="evidence" value="ECO:0007669"/>
    <property type="project" value="TreeGrafter"/>
</dbReference>
<keyword evidence="6 17" id="KW-0879">Wnt signaling pathway</keyword>
<evidence type="ECO:0000256" key="7">
    <source>
        <dbReference type="ARBA" id="ARBA00022843"/>
    </source>
</evidence>
<feature type="compositionally biased region" description="Low complexity" evidence="19">
    <location>
        <begin position="215"/>
        <end position="232"/>
    </location>
</feature>
<evidence type="ECO:0000256" key="3">
    <source>
        <dbReference type="ARBA" id="ARBA00022473"/>
    </source>
</evidence>
<dbReference type="CDD" id="cd21213">
    <property type="entry name" value="CH_DIXDC1"/>
    <property type="match status" value="1"/>
</dbReference>
<dbReference type="InterPro" id="IPR036872">
    <property type="entry name" value="CH_dom_sf"/>
</dbReference>
<keyword evidence="23" id="KW-1185">Reference proteome</keyword>
<evidence type="ECO:0000259" key="20">
    <source>
        <dbReference type="PROSITE" id="PS50021"/>
    </source>
</evidence>
<protein>
    <recommendedName>
        <fullName evidence="14">Dixin</fullName>
    </recommendedName>
    <alternativeName>
        <fullName evidence="15">Coiled-coil protein DIX1</fullName>
    </alternativeName>
    <alternativeName>
        <fullName evidence="16">DIX domain-containing protein 1</fullName>
    </alternativeName>
</protein>
<evidence type="ECO:0000256" key="19">
    <source>
        <dbReference type="SAM" id="MobiDB-lite"/>
    </source>
</evidence>
<dbReference type="AlphaFoldDB" id="H3BHH3"/>
<dbReference type="GO" id="GO:0005925">
    <property type="term" value="C:focal adhesion"/>
    <property type="evidence" value="ECO:0007669"/>
    <property type="project" value="UniProtKB-SubCell"/>
</dbReference>
<dbReference type="Ensembl" id="ENSLACT00000021485.1">
    <property type="protein sequence ID" value="ENSLACP00000021344.1"/>
    <property type="gene ID" value="ENSLACG00000018755.1"/>
</dbReference>
<feature type="domain" description="DIX" evidence="21">
    <location>
        <begin position="612"/>
        <end position="692"/>
    </location>
</feature>
<dbReference type="FunCoup" id="H3BHH3">
    <property type="interactions" value="927"/>
</dbReference>
<dbReference type="EMBL" id="AFYH01007225">
    <property type="status" value="NOT_ANNOTATED_CDS"/>
    <property type="molecule type" value="Genomic_DNA"/>
</dbReference>
<feature type="region of interest" description="Disordered" evidence="19">
    <location>
        <begin position="212"/>
        <end position="278"/>
    </location>
</feature>
<comment type="function">
    <text evidence="12">Positive effector of the Wnt signaling pathway; activates WNT3A signaling via DVL2. Regulates JNK activation by AXIN1 and DVL2.</text>
</comment>
<evidence type="ECO:0000256" key="5">
    <source>
        <dbReference type="ARBA" id="ARBA00022553"/>
    </source>
</evidence>
<dbReference type="SMART" id="SM00033">
    <property type="entry name" value="CH"/>
    <property type="match status" value="1"/>
</dbReference>
<dbReference type="EMBL" id="AFYH01007219">
    <property type="status" value="NOT_ANNOTATED_CDS"/>
    <property type="molecule type" value="Genomic_DNA"/>
</dbReference>
<evidence type="ECO:0000256" key="10">
    <source>
        <dbReference type="ARBA" id="ARBA00023203"/>
    </source>
</evidence>
<evidence type="ECO:0000256" key="17">
    <source>
        <dbReference type="PROSITE-ProRule" id="PRU00069"/>
    </source>
</evidence>
<dbReference type="GO" id="GO:0003779">
    <property type="term" value="F:actin binding"/>
    <property type="evidence" value="ECO:0007669"/>
    <property type="project" value="UniProtKB-KW"/>
</dbReference>
<dbReference type="HOGENOM" id="CLU_025678_0_0_1"/>
<feature type="domain" description="Calponin-homology (CH)" evidence="20">
    <location>
        <begin position="20"/>
        <end position="127"/>
    </location>
</feature>
<evidence type="ECO:0000256" key="18">
    <source>
        <dbReference type="SAM" id="Coils"/>
    </source>
</evidence>
<evidence type="ECO:0000256" key="1">
    <source>
        <dbReference type="ARBA" id="ARBA00004246"/>
    </source>
</evidence>
<dbReference type="InterPro" id="IPR029071">
    <property type="entry name" value="Ubiquitin-like_domsf"/>
</dbReference>
<reference evidence="23" key="1">
    <citation type="submission" date="2011-08" db="EMBL/GenBank/DDBJ databases">
        <title>The draft genome of Latimeria chalumnae.</title>
        <authorList>
            <person name="Di Palma F."/>
            <person name="Alfoldi J."/>
            <person name="Johnson J."/>
            <person name="Berlin A."/>
            <person name="Gnerre S."/>
            <person name="Jaffe D."/>
            <person name="MacCallum I."/>
            <person name="Young S."/>
            <person name="Walker B.J."/>
            <person name="Lander E."/>
            <person name="Lindblad-Toh K."/>
        </authorList>
    </citation>
    <scope>NUCLEOTIDE SEQUENCE [LARGE SCALE GENOMIC DNA]</scope>
    <source>
        <strain evidence="23">Wild caught</strain>
    </source>
</reference>
<dbReference type="eggNOG" id="ENOG502RD5G">
    <property type="taxonomic scope" value="Eukaryota"/>
</dbReference>
<keyword evidence="3" id="KW-0217">Developmental protein</keyword>
<dbReference type="SUPFAM" id="SSF54236">
    <property type="entry name" value="Ubiquitin-like"/>
    <property type="match status" value="1"/>
</dbReference>
<dbReference type="EMBL" id="AFYH01007222">
    <property type="status" value="NOT_ANNOTATED_CDS"/>
    <property type="molecule type" value="Genomic_DNA"/>
</dbReference>
<name>H3BHH3_LATCH</name>
<feature type="region of interest" description="Disordered" evidence="19">
    <location>
        <begin position="131"/>
        <end position="162"/>
    </location>
</feature>
<evidence type="ECO:0000256" key="13">
    <source>
        <dbReference type="ARBA" id="ARBA00060765"/>
    </source>
</evidence>
<dbReference type="PANTHER" id="PTHR10878:SF22">
    <property type="entry name" value="DIXIN"/>
    <property type="match status" value="1"/>
</dbReference>
<organism evidence="22 23">
    <name type="scientific">Latimeria chalumnae</name>
    <name type="common">Coelacanth</name>
    <dbReference type="NCBI Taxonomy" id="7897"/>
    <lineage>
        <taxon>Eukaryota</taxon>
        <taxon>Metazoa</taxon>
        <taxon>Chordata</taxon>
        <taxon>Craniata</taxon>
        <taxon>Vertebrata</taxon>
        <taxon>Euteleostomi</taxon>
        <taxon>Coelacanthiformes</taxon>
        <taxon>Coelacanthidae</taxon>
        <taxon>Latimeria</taxon>
    </lineage>
</organism>
<dbReference type="SUPFAM" id="SSF47576">
    <property type="entry name" value="Calponin-homology domain, CH-domain"/>
    <property type="match status" value="1"/>
</dbReference>
<dbReference type="EMBL" id="AFYH01007217">
    <property type="status" value="NOT_ANNOTATED_CDS"/>
    <property type="molecule type" value="Genomic_DNA"/>
</dbReference>
<sequence length="695" mass="78789">QLDLVGVGINLSLIQTSDKEQQLQAYVAWVNSQTRKKPGVRLVQDLRLDLRDGVILSHLIEIVAGEKLSGIHLEPSSQQEMRENVEKILQFVASKHIRMHQTFAKDIVEGNLKSVMRLILALAAHFKPSASVRTPAASGTSQDASSATHRPHSATAMAQSAATALAEVRQDVSRSGREVFRYRTEFQRTSSTEEEIESPCWSVRALVQQYEGQRSVSESESSGLSSPSPTNSARTESITSQPEEPPEMVIAPSQNTEKWTDEPVKSPSFADRQAGNPGVCLDTSWEEQLLEQQDQLENEMEEARKMISTLQALLLNGSLPEDEQEASFALCEDRVCPEEQLLLHKLIILQSYTLHRVAVFQDRKKKKKKSLQTSFSLLILKKSLQALSDSRPASYSKLFGILFRGYCSREHKMKRRTVDQQRKIEERNRLLGEYKKELGQKERLLQQQQAKLDEILRKLSEANHHKANLQRELEHKDILLQQFMNREQEQKVSGFACHSSQSNGYLQTGGKGAPSAVHRGTDDLQLVRDALRSLRNSFSGHDPQHHTIDSLEQGISSLMERLHLAEVQQRQEKRSRVKSAGNRPENEYRDSWPPSSKMVHSLSTPTVSSTVCTKVLYFTDRSLTPFMVNISKRLGEVTLKDFKMAIDREGSYRYHFKALDPEFGTVKEEVFHDDDVIPGWEGKIVAWVEEDLEDN</sequence>
<feature type="compositionally biased region" description="Polar residues" evidence="19">
    <location>
        <begin position="137"/>
        <end position="148"/>
    </location>
</feature>
<dbReference type="GeneTree" id="ENSGT00950000182903"/>
<comment type="subcellular location">
    <subcellularLocation>
        <location evidence="1">Cell junction</location>
        <location evidence="1">Focal adhesion</location>
    </subcellularLocation>
    <subcellularLocation>
        <location evidence="2">Cytoplasm</location>
        <location evidence="2">Cytoskeleton</location>
        <location evidence="2">Stress fiber</location>
    </subcellularLocation>
</comment>
<feature type="compositionally biased region" description="Polar residues" evidence="19">
    <location>
        <begin position="233"/>
        <end position="242"/>
    </location>
</feature>
<dbReference type="EMBL" id="AFYH01007220">
    <property type="status" value="NOT_ANNOTATED_CDS"/>
    <property type="molecule type" value="Genomic_DNA"/>
</dbReference>
<proteinExistence type="inferred from homology"/>
<feature type="region of interest" description="Disordered" evidence="19">
    <location>
        <begin position="568"/>
        <end position="600"/>
    </location>
</feature>
<evidence type="ECO:0000256" key="15">
    <source>
        <dbReference type="ARBA" id="ARBA00077663"/>
    </source>
</evidence>
<evidence type="ECO:0000256" key="6">
    <source>
        <dbReference type="ARBA" id="ARBA00022687"/>
    </source>
</evidence>
<dbReference type="Gene3D" id="1.10.418.10">
    <property type="entry name" value="Calponin-like domain"/>
    <property type="match status" value="1"/>
</dbReference>